<evidence type="ECO:0000313" key="4">
    <source>
        <dbReference type="Proteomes" id="UP000030665"/>
    </source>
</evidence>
<evidence type="ECO:0000256" key="1">
    <source>
        <dbReference type="ARBA" id="ARBA00022737"/>
    </source>
</evidence>
<protein>
    <submittedName>
        <fullName evidence="3">PDZ domain containing protein</fullName>
    </submittedName>
</protein>
<accession>A0A077YWS0</accession>
<dbReference type="InterPro" id="IPR036034">
    <property type="entry name" value="PDZ_sf"/>
</dbReference>
<evidence type="ECO:0000313" key="3">
    <source>
        <dbReference type="EMBL" id="CDW52236.1"/>
    </source>
</evidence>
<reference evidence="3" key="2">
    <citation type="submission" date="2014-03" db="EMBL/GenBank/DDBJ databases">
        <title>The whipworm genome and dual-species transcriptomics of an intimate host-pathogen interaction.</title>
        <authorList>
            <person name="Foth B.J."/>
            <person name="Tsai I.J."/>
            <person name="Reid A.J."/>
            <person name="Bancroft A.J."/>
            <person name="Nichol S."/>
            <person name="Tracey A."/>
            <person name="Holroyd N."/>
            <person name="Cotton J.A."/>
            <person name="Stanley E.J."/>
            <person name="Zarowiecki M."/>
            <person name="Liu J.Z."/>
            <person name="Huckvale T."/>
            <person name="Cooper P.J."/>
            <person name="Grencis R.K."/>
            <person name="Berriman M."/>
        </authorList>
    </citation>
    <scope>NUCLEOTIDE SEQUENCE [LARGE SCALE GENOMIC DNA]</scope>
</reference>
<proteinExistence type="predicted"/>
<dbReference type="AlphaFoldDB" id="A0A077YWS0"/>
<keyword evidence="4" id="KW-1185">Reference proteome</keyword>
<sequence>MLSSAADAPPLPRLCLLIKAYAEEEYGFNLHAEAGKGQYIGGVDFASPAEKAGLCQGDRIVAVNGTSVAELSHKEVVARIKEDPLKCRLTVIDEAGELWYKQRGMVVPIDVPADGQSNSISYTRDNGVVDLAKVKKPLPRLCKLVKDYQDQEYGFSLHAEKGRGHLVGEVDKDSPAHRSGLEEGQRIVGVNQTIIYITSSHKDVVRLIKQDPMQVELLVASPEVDEWYSEHGVEYSFDEVEKPLNEGPIAVLSRSENSIRPTLDEKSRVRQNEAFLSGELSGDAWTHLTAAEMRQHLQRHKKFDPRNQQLSMEKKYEIAQNL</sequence>
<feature type="domain" description="PDZ" evidence="2">
    <location>
        <begin position="141"/>
        <end position="223"/>
    </location>
</feature>
<dbReference type="GO" id="GO:0016324">
    <property type="term" value="C:apical plasma membrane"/>
    <property type="evidence" value="ECO:0007669"/>
    <property type="project" value="TreeGrafter"/>
</dbReference>
<dbReference type="InterPro" id="IPR001478">
    <property type="entry name" value="PDZ"/>
</dbReference>
<gene>
    <name evidence="3" type="ORF">TTRE_0000049501</name>
</gene>
<keyword evidence="1" id="KW-0677">Repeat</keyword>
<dbReference type="OrthoDB" id="10007415at2759"/>
<dbReference type="PANTHER" id="PTHR14191">
    <property type="entry name" value="PDZ DOMAIN CONTAINING PROTEIN"/>
    <property type="match status" value="1"/>
</dbReference>
<dbReference type="Pfam" id="PF00595">
    <property type="entry name" value="PDZ"/>
    <property type="match status" value="2"/>
</dbReference>
<dbReference type="GO" id="GO:0072659">
    <property type="term" value="P:protein localization to plasma membrane"/>
    <property type="evidence" value="ECO:0007669"/>
    <property type="project" value="TreeGrafter"/>
</dbReference>
<feature type="domain" description="PDZ" evidence="2">
    <location>
        <begin position="14"/>
        <end position="95"/>
    </location>
</feature>
<organism evidence="3 4">
    <name type="scientific">Trichuris trichiura</name>
    <name type="common">Whipworm</name>
    <name type="synonym">Trichocephalus trichiurus</name>
    <dbReference type="NCBI Taxonomy" id="36087"/>
    <lineage>
        <taxon>Eukaryota</taxon>
        <taxon>Metazoa</taxon>
        <taxon>Ecdysozoa</taxon>
        <taxon>Nematoda</taxon>
        <taxon>Enoplea</taxon>
        <taxon>Dorylaimia</taxon>
        <taxon>Trichinellida</taxon>
        <taxon>Trichuridae</taxon>
        <taxon>Trichuris</taxon>
    </lineage>
</organism>
<dbReference type="EMBL" id="HG805817">
    <property type="protein sequence ID" value="CDW52236.1"/>
    <property type="molecule type" value="Genomic_DNA"/>
</dbReference>
<reference evidence="3" key="1">
    <citation type="submission" date="2014-01" db="EMBL/GenBank/DDBJ databases">
        <authorList>
            <person name="Aslett M."/>
        </authorList>
    </citation>
    <scope>NUCLEOTIDE SEQUENCE</scope>
</reference>
<dbReference type="Gene3D" id="2.30.42.10">
    <property type="match status" value="2"/>
</dbReference>
<dbReference type="Proteomes" id="UP000030665">
    <property type="component" value="Unassembled WGS sequence"/>
</dbReference>
<evidence type="ECO:0000259" key="2">
    <source>
        <dbReference type="PROSITE" id="PS50106"/>
    </source>
</evidence>
<dbReference type="STRING" id="36087.A0A077YWS0"/>
<dbReference type="PROSITE" id="PS50106">
    <property type="entry name" value="PDZ"/>
    <property type="match status" value="2"/>
</dbReference>
<dbReference type="GO" id="GO:0043495">
    <property type="term" value="F:protein-membrane adaptor activity"/>
    <property type="evidence" value="ECO:0007669"/>
    <property type="project" value="TreeGrafter"/>
</dbReference>
<dbReference type="InterPro" id="IPR051067">
    <property type="entry name" value="NHER"/>
</dbReference>
<name>A0A077YWS0_TRITR</name>
<dbReference type="SUPFAM" id="SSF50156">
    <property type="entry name" value="PDZ domain-like"/>
    <property type="match status" value="2"/>
</dbReference>
<dbReference type="CDD" id="cd06768">
    <property type="entry name" value="PDZ_NHERF-like"/>
    <property type="match status" value="2"/>
</dbReference>
<dbReference type="PANTHER" id="PTHR14191:SF3">
    <property type="entry name" value="NA(+)_H(+) EXCHANGE REGULATORY COFACTOR-LIKE PROTEIN NRFL-1"/>
    <property type="match status" value="1"/>
</dbReference>
<dbReference type="SMART" id="SM00228">
    <property type="entry name" value="PDZ"/>
    <property type="match status" value="2"/>
</dbReference>